<name>A0A0F9PI32_9ZZZZ</name>
<gene>
    <name evidence="4" type="ORF">LCGC14_1135350</name>
</gene>
<dbReference type="AlphaFoldDB" id="A0A0F9PI32"/>
<dbReference type="PANTHER" id="PTHR42905">
    <property type="entry name" value="PHOSPHOENOLPYRUVATE CARBOXYLASE"/>
    <property type="match status" value="1"/>
</dbReference>
<dbReference type="InterPro" id="IPR040442">
    <property type="entry name" value="Pyrv_kinase-like_dom_sf"/>
</dbReference>
<dbReference type="GO" id="GO:0050188">
    <property type="term" value="F:phosphoenolpyruvate mutase activity"/>
    <property type="evidence" value="ECO:0007669"/>
    <property type="project" value="UniProtKB-EC"/>
</dbReference>
<evidence type="ECO:0000256" key="3">
    <source>
        <dbReference type="ARBA" id="ARBA00038455"/>
    </source>
</evidence>
<evidence type="ECO:0000313" key="4">
    <source>
        <dbReference type="EMBL" id="KKN00686.1"/>
    </source>
</evidence>
<dbReference type="InterPro" id="IPR015813">
    <property type="entry name" value="Pyrv/PenolPyrv_kinase-like_dom"/>
</dbReference>
<evidence type="ECO:0000256" key="1">
    <source>
        <dbReference type="ARBA" id="ARBA00023235"/>
    </source>
</evidence>
<keyword evidence="1" id="KW-0413">Isomerase</keyword>
<proteinExistence type="inferred from homology"/>
<dbReference type="Pfam" id="PF13714">
    <property type="entry name" value="PEP_mutase"/>
    <property type="match status" value="1"/>
</dbReference>
<dbReference type="InterPro" id="IPR012698">
    <property type="entry name" value="PEnolPyrv_PMutase_core"/>
</dbReference>
<dbReference type="Gene3D" id="3.20.20.60">
    <property type="entry name" value="Phosphoenolpyruvate-binding domains"/>
    <property type="match status" value="1"/>
</dbReference>
<dbReference type="SUPFAM" id="SSF51621">
    <property type="entry name" value="Phosphoenolpyruvate/pyruvate domain"/>
    <property type="match status" value="1"/>
</dbReference>
<reference evidence="4" key="1">
    <citation type="journal article" date="2015" name="Nature">
        <title>Complex archaea that bridge the gap between prokaryotes and eukaryotes.</title>
        <authorList>
            <person name="Spang A."/>
            <person name="Saw J.H."/>
            <person name="Jorgensen S.L."/>
            <person name="Zaremba-Niedzwiedzka K."/>
            <person name="Martijn J."/>
            <person name="Lind A.E."/>
            <person name="van Eijk R."/>
            <person name="Schleper C."/>
            <person name="Guy L."/>
            <person name="Ettema T.J."/>
        </authorList>
    </citation>
    <scope>NUCLEOTIDE SEQUENCE</scope>
</reference>
<evidence type="ECO:0000256" key="2">
    <source>
        <dbReference type="ARBA" id="ARBA00024063"/>
    </source>
</evidence>
<dbReference type="InterPro" id="IPR029044">
    <property type="entry name" value="Nucleotide-diphossugar_trans"/>
</dbReference>
<sequence>MTLKKHISPESRRKSLKNLLKVKDFIRVIEAHNGISAIIANNIHYEMNGKNYEFDAIWESSLTESAAKGYPDAEIVGPESRYETIRQILNSSTKPIIVDGDTGGEATNFEYFIRSLEDMGISMVIIEDKIFPKRNSLDPGARQIQEDPDAFALKIKRGKNIQLSSDFMIIARIESFISGFGLEDAVFRAKKYLRAGADGIMIHSKNINPKEIFDFAIKYENLSKDLGFRKPLVCVPTTYNTITEEELINVGFNIVIYANHLLRSAHKAMEETASIILRNRRGFEAESKCSPVKHIFKDVGFLEVKEKDLKYNKGNIRAIIPAAGKDPIFDIPKSVIKIKNKPMLQRQKEILNRCGLNDIIVIRGYKKEMIDIDEIKYINNDDYDKYFILHSLFKAELEMSNGFIYINSDILFNENIINNLLNSKKDIILVVDNSYIYHKHEKEKKLDLVLAKSKPVEERRRLYQMDNEILRIGKNINQNMADYEFIGIAYFSEYGVEIIKKIYTDCRLNNKGSFHEATSFERASLTDFIQEVIDRGFTVNLLEIYKGWIEIHKMEDIELAQRLL</sequence>
<dbReference type="PANTHER" id="PTHR42905:SF7">
    <property type="entry name" value="PHOSPHOENOLPYRUVATE PHOSPHOMUTASE"/>
    <property type="match status" value="1"/>
</dbReference>
<dbReference type="CDD" id="cd00377">
    <property type="entry name" value="ICL_PEPM"/>
    <property type="match status" value="1"/>
</dbReference>
<dbReference type="EMBL" id="LAZR01005346">
    <property type="protein sequence ID" value="KKN00686.1"/>
    <property type="molecule type" value="Genomic_DNA"/>
</dbReference>
<dbReference type="NCBIfam" id="TIGR02320">
    <property type="entry name" value="PEP_mutase"/>
    <property type="match status" value="1"/>
</dbReference>
<dbReference type="EC" id="5.4.2.9" evidence="2"/>
<accession>A0A0F9PI32</accession>
<protein>
    <recommendedName>
        <fullName evidence="2">phosphoenolpyruvate mutase</fullName>
        <ecNumber evidence="2">5.4.2.9</ecNumber>
    </recommendedName>
</protein>
<organism evidence="4">
    <name type="scientific">marine sediment metagenome</name>
    <dbReference type="NCBI Taxonomy" id="412755"/>
    <lineage>
        <taxon>unclassified sequences</taxon>
        <taxon>metagenomes</taxon>
        <taxon>ecological metagenomes</taxon>
    </lineage>
</organism>
<comment type="caution">
    <text evidence="4">The sequence shown here is derived from an EMBL/GenBank/DDBJ whole genome shotgun (WGS) entry which is preliminary data.</text>
</comment>
<dbReference type="Gene3D" id="3.90.550.10">
    <property type="entry name" value="Spore Coat Polysaccharide Biosynthesis Protein SpsA, Chain A"/>
    <property type="match status" value="1"/>
</dbReference>
<comment type="similarity">
    <text evidence="3">Belongs to the isocitrate lyase/PEP mutase superfamily. PEP mutase family.</text>
</comment>
<dbReference type="SUPFAM" id="SSF53448">
    <property type="entry name" value="Nucleotide-diphospho-sugar transferases"/>
    <property type="match status" value="1"/>
</dbReference>
<dbReference type="InterPro" id="IPR039556">
    <property type="entry name" value="ICL/PEPM"/>
</dbReference>